<dbReference type="InterPro" id="IPR016187">
    <property type="entry name" value="CTDL_fold"/>
</dbReference>
<dbReference type="Proteomes" id="UP000177269">
    <property type="component" value="Unassembled WGS sequence"/>
</dbReference>
<name>A0A1G2NZK4_9BACT</name>
<organism evidence="3 4">
    <name type="scientific">Candidatus Taylorbacteria bacterium RIFCSPLOWO2_12_FULL_43_20</name>
    <dbReference type="NCBI Taxonomy" id="1802332"/>
    <lineage>
        <taxon>Bacteria</taxon>
        <taxon>Candidatus Tayloriibacteriota</taxon>
    </lineage>
</organism>
<gene>
    <name evidence="3" type="ORF">A3G52_00740</name>
</gene>
<accession>A0A1G2NZK4</accession>
<sequence length="829" mass="93472">MKKTLNSLLVFAFLAFCSETALTYAATPAPDIVLITAGEFLMGAPLAANESFDDEQPVHRVHIDGFYMDKTETPKAFWDDVYQWGLLHGYNFDHTGSGRADDHPVYGVTWYDVVKWCNARSEKEGKLPAYYLDDLKTIVYRRGQSDIESSWVDWNSGYRLPTEAEWEKAARGGLIDQRFPWGQTISHENANYGADPQSYDYDISPTSGYHPDFMKDISEWGKVSWTSPVDYFNANGYGLFNMAGNVREWCWDWYDPSYYHWSSYSNPNGPNVGTDRVLRGGGWRYRARWCRTSVRSLLAERPDYVGTTAGFRTVLPSSLSGWFNSLLLPVRESYDCPFQKKDGADSLIVITHGLIKKEDGQTEPPDPKWIDEMAEAMRNNLSERGLSNWQVEAYRWKEEAWLPTFSAVVKDDVLDNAEKDGLFLGSCVAQQDRKNIILVAHSAGAALIQAMTKKIKSLNSKVTLFCIFLDPFIGSHYGGRKKYGQDADWAINFFARDPVTYDHLFGRTVGRLENAYNVDVTRLDSSTEEVPVLHSTSSGLSLEKCFQHVSSHGWPHEFFYSTIPPNSVEGADEFGFSLVMDNVDNIDWLKSQYPPGREKVLGSEQEELCVPYEEGNIVDYPLNIRSLMKIESPKGSKLIGDNWVTLSTAGSPEQQLRQFALPQPEPAWFAVEVILTNTANFISFESAFTSEGGAEGLLTVYWGTNEIASIDERFALPEMTAHTLEIPEGKNGVLGFRLDTYTNTSSSVTITNLSLGFAGTREPYILSIEEEDVSTVVITLTGPEGNYVLENSSNLIDWELQAIFVNTNGIMRYMDRNTNGYMFYRAMGQ</sequence>
<evidence type="ECO:0000313" key="4">
    <source>
        <dbReference type="Proteomes" id="UP000177269"/>
    </source>
</evidence>
<dbReference type="Pfam" id="PF03781">
    <property type="entry name" value="FGE-sulfatase"/>
    <property type="match status" value="1"/>
</dbReference>
<dbReference type="SUPFAM" id="SSF56436">
    <property type="entry name" value="C-type lectin-like"/>
    <property type="match status" value="1"/>
</dbReference>
<feature type="domain" description="Sulfatase-modifying factor enzyme-like" evidence="2">
    <location>
        <begin position="29"/>
        <end position="314"/>
    </location>
</feature>
<dbReference type="EMBL" id="MHSK01000032">
    <property type="protein sequence ID" value="OHA41463.1"/>
    <property type="molecule type" value="Genomic_DNA"/>
</dbReference>
<protein>
    <recommendedName>
        <fullName evidence="2">Sulfatase-modifying factor enzyme-like domain-containing protein</fullName>
    </recommendedName>
</protein>
<feature type="signal peptide" evidence="1">
    <location>
        <begin position="1"/>
        <end position="23"/>
    </location>
</feature>
<reference evidence="3 4" key="1">
    <citation type="journal article" date="2016" name="Nat. Commun.">
        <title>Thousands of microbial genomes shed light on interconnected biogeochemical processes in an aquifer system.</title>
        <authorList>
            <person name="Anantharaman K."/>
            <person name="Brown C.T."/>
            <person name="Hug L.A."/>
            <person name="Sharon I."/>
            <person name="Castelle C.J."/>
            <person name="Probst A.J."/>
            <person name="Thomas B.C."/>
            <person name="Singh A."/>
            <person name="Wilkins M.J."/>
            <person name="Karaoz U."/>
            <person name="Brodie E.L."/>
            <person name="Williams K.H."/>
            <person name="Hubbard S.S."/>
            <person name="Banfield J.F."/>
        </authorList>
    </citation>
    <scope>NUCLEOTIDE SEQUENCE [LARGE SCALE GENOMIC DNA]</scope>
</reference>
<keyword evidence="1" id="KW-0732">Signal</keyword>
<evidence type="ECO:0000256" key="1">
    <source>
        <dbReference type="SAM" id="SignalP"/>
    </source>
</evidence>
<evidence type="ECO:0000259" key="2">
    <source>
        <dbReference type="Pfam" id="PF03781"/>
    </source>
</evidence>
<dbReference type="InterPro" id="IPR005532">
    <property type="entry name" value="SUMF_dom"/>
</dbReference>
<dbReference type="InterPro" id="IPR051043">
    <property type="entry name" value="Sulfatase_Mod_Factor_Kinase"/>
</dbReference>
<dbReference type="InterPro" id="IPR029058">
    <property type="entry name" value="AB_hydrolase_fold"/>
</dbReference>
<dbReference type="PANTHER" id="PTHR23150:SF19">
    <property type="entry name" value="FORMYLGLYCINE-GENERATING ENZYME"/>
    <property type="match status" value="1"/>
</dbReference>
<dbReference type="Gene3D" id="3.90.1580.10">
    <property type="entry name" value="paralog of FGE (formylglycine-generating enzyme)"/>
    <property type="match status" value="1"/>
</dbReference>
<evidence type="ECO:0000313" key="3">
    <source>
        <dbReference type="EMBL" id="OHA41463.1"/>
    </source>
</evidence>
<dbReference type="PANTHER" id="PTHR23150">
    <property type="entry name" value="SULFATASE MODIFYING FACTOR 1, 2"/>
    <property type="match status" value="1"/>
</dbReference>
<dbReference type="InterPro" id="IPR042095">
    <property type="entry name" value="SUMF_sf"/>
</dbReference>
<feature type="chain" id="PRO_5009583805" description="Sulfatase-modifying factor enzyme-like domain-containing protein" evidence="1">
    <location>
        <begin position="24"/>
        <end position="829"/>
    </location>
</feature>
<dbReference type="SUPFAM" id="SSF53474">
    <property type="entry name" value="alpha/beta-Hydrolases"/>
    <property type="match status" value="1"/>
</dbReference>
<dbReference type="GO" id="GO:0120147">
    <property type="term" value="F:formylglycine-generating oxidase activity"/>
    <property type="evidence" value="ECO:0007669"/>
    <property type="project" value="TreeGrafter"/>
</dbReference>
<dbReference type="AlphaFoldDB" id="A0A1G2NZK4"/>
<proteinExistence type="predicted"/>
<comment type="caution">
    <text evidence="3">The sequence shown here is derived from an EMBL/GenBank/DDBJ whole genome shotgun (WGS) entry which is preliminary data.</text>
</comment>